<dbReference type="PROSITE" id="PS50404">
    <property type="entry name" value="GST_NTER"/>
    <property type="match status" value="1"/>
</dbReference>
<feature type="domain" description="GST C-terminal" evidence="4">
    <location>
        <begin position="97"/>
        <end position="224"/>
    </location>
</feature>
<dbReference type="HOGENOM" id="CLU_011226_14_2_1"/>
<evidence type="ECO:0000259" key="3">
    <source>
        <dbReference type="PROSITE" id="PS50404"/>
    </source>
</evidence>
<comment type="similarity">
    <text evidence="1 2">Belongs to the GST superfamily.</text>
</comment>
<dbReference type="OrthoDB" id="422574at2759"/>
<dbReference type="VEuPathDB" id="FungiDB:Z517_07331"/>
<name>A0A0D2GQ54_9EURO</name>
<dbReference type="SFLD" id="SFLDS00019">
    <property type="entry name" value="Glutathione_Transferase_(cytos"/>
    <property type="match status" value="1"/>
</dbReference>
<dbReference type="AlphaFoldDB" id="A0A0D2GQ54"/>
<dbReference type="SUPFAM" id="SSF52833">
    <property type="entry name" value="Thioredoxin-like"/>
    <property type="match status" value="1"/>
</dbReference>
<dbReference type="InterPro" id="IPR036249">
    <property type="entry name" value="Thioredoxin-like_sf"/>
</dbReference>
<dbReference type="PANTHER" id="PTHR44051">
    <property type="entry name" value="GLUTATHIONE S-TRANSFERASE-RELATED"/>
    <property type="match status" value="1"/>
</dbReference>
<gene>
    <name evidence="5" type="ORF">Z517_07331</name>
</gene>
<evidence type="ECO:0000256" key="1">
    <source>
        <dbReference type="ARBA" id="ARBA00007409"/>
    </source>
</evidence>
<reference evidence="5 6" key="1">
    <citation type="submission" date="2015-01" db="EMBL/GenBank/DDBJ databases">
        <title>The Genome Sequence of Fonsecaea pedrosoi CBS 271.37.</title>
        <authorList>
            <consortium name="The Broad Institute Genomics Platform"/>
            <person name="Cuomo C."/>
            <person name="de Hoog S."/>
            <person name="Gorbushina A."/>
            <person name="Stielow B."/>
            <person name="Teixiera M."/>
            <person name="Abouelleil A."/>
            <person name="Chapman S.B."/>
            <person name="Priest M."/>
            <person name="Young S.K."/>
            <person name="Wortman J."/>
            <person name="Nusbaum C."/>
            <person name="Birren B."/>
        </authorList>
    </citation>
    <scope>NUCLEOTIDE SEQUENCE [LARGE SCALE GENOMIC DNA]</scope>
    <source>
        <strain evidence="5 6">CBS 271.37</strain>
    </source>
</reference>
<dbReference type="Pfam" id="PF02798">
    <property type="entry name" value="GST_N"/>
    <property type="match status" value="1"/>
</dbReference>
<accession>A0A0D2GQ54</accession>
<dbReference type="Pfam" id="PF00043">
    <property type="entry name" value="GST_C"/>
    <property type="match status" value="1"/>
</dbReference>
<evidence type="ECO:0000313" key="5">
    <source>
        <dbReference type="EMBL" id="KIW80715.1"/>
    </source>
</evidence>
<organism evidence="5 6">
    <name type="scientific">Fonsecaea pedrosoi CBS 271.37</name>
    <dbReference type="NCBI Taxonomy" id="1442368"/>
    <lineage>
        <taxon>Eukaryota</taxon>
        <taxon>Fungi</taxon>
        <taxon>Dikarya</taxon>
        <taxon>Ascomycota</taxon>
        <taxon>Pezizomycotina</taxon>
        <taxon>Eurotiomycetes</taxon>
        <taxon>Chaetothyriomycetidae</taxon>
        <taxon>Chaetothyriales</taxon>
        <taxon>Herpotrichiellaceae</taxon>
        <taxon>Fonsecaea</taxon>
    </lineage>
</organism>
<dbReference type="Gene3D" id="3.40.30.10">
    <property type="entry name" value="Glutaredoxin"/>
    <property type="match status" value="1"/>
</dbReference>
<dbReference type="RefSeq" id="XP_013284523.1">
    <property type="nucleotide sequence ID" value="XM_013429069.1"/>
</dbReference>
<dbReference type="PROSITE" id="PS50405">
    <property type="entry name" value="GST_CTER"/>
    <property type="match status" value="1"/>
</dbReference>
<sequence length="226" mass="25760">MQTPLKKLKLYSTAGGPNPYKVAIILEELGLPYETELLDVTDVKKKPFTDLNPNGRVPALTDPNTNDGDGLTLWESGAIIQYLVETYDTSGKITYHSSPEKFLLTQWLHFQVSGQGPYYGQCAWFTHYHHETLPSAQDRYLREVERVIAVLDGWLRTHAFLVGDKCTYADLSFVTWAVLVPWLDKDKKIPMSQYSAYNAWLEKLVARPAVRGVLDLLEERRKKLLG</sequence>
<dbReference type="InterPro" id="IPR004046">
    <property type="entry name" value="GST_C"/>
</dbReference>
<protein>
    <submittedName>
        <fullName evidence="5">Unplaced genomic scaffold supercont1.4, whole genome shotgun sequence</fullName>
    </submittedName>
</protein>
<keyword evidence="6" id="KW-1185">Reference proteome</keyword>
<dbReference type="SFLD" id="SFLDG01151">
    <property type="entry name" value="Main.2:_Nu-like"/>
    <property type="match status" value="1"/>
</dbReference>
<proteinExistence type="inferred from homology"/>
<dbReference type="SFLD" id="SFLDG00358">
    <property type="entry name" value="Main_(cytGST)"/>
    <property type="match status" value="1"/>
</dbReference>
<dbReference type="Proteomes" id="UP000053029">
    <property type="component" value="Unassembled WGS sequence"/>
</dbReference>
<dbReference type="GeneID" id="25306821"/>
<evidence type="ECO:0000313" key="6">
    <source>
        <dbReference type="Proteomes" id="UP000053029"/>
    </source>
</evidence>
<dbReference type="InterPro" id="IPR004045">
    <property type="entry name" value="Glutathione_S-Trfase_N"/>
</dbReference>
<dbReference type="Gene3D" id="1.20.1050.10">
    <property type="match status" value="1"/>
</dbReference>
<dbReference type="STRING" id="1442368.A0A0D2GQ54"/>
<dbReference type="InterPro" id="IPR040079">
    <property type="entry name" value="Glutathione_S-Trfase"/>
</dbReference>
<dbReference type="InterPro" id="IPR036282">
    <property type="entry name" value="Glutathione-S-Trfase_C_sf"/>
</dbReference>
<dbReference type="InterPro" id="IPR010987">
    <property type="entry name" value="Glutathione-S-Trfase_C-like"/>
</dbReference>
<evidence type="ECO:0000259" key="4">
    <source>
        <dbReference type="PROSITE" id="PS50405"/>
    </source>
</evidence>
<dbReference type="PANTHER" id="PTHR44051:SF3">
    <property type="entry name" value="TRANSCRIPTIONAL REGULATOR URE2"/>
    <property type="match status" value="1"/>
</dbReference>
<dbReference type="CDD" id="cd03048">
    <property type="entry name" value="GST_N_Ure2p_like"/>
    <property type="match status" value="1"/>
</dbReference>
<dbReference type="EMBL" id="KN846972">
    <property type="protein sequence ID" value="KIW80715.1"/>
    <property type="molecule type" value="Genomic_DNA"/>
</dbReference>
<evidence type="ECO:0000256" key="2">
    <source>
        <dbReference type="RuleBase" id="RU003494"/>
    </source>
</evidence>
<feature type="domain" description="GST N-terminal" evidence="3">
    <location>
        <begin position="6"/>
        <end position="91"/>
    </location>
</feature>
<dbReference type="SUPFAM" id="SSF47616">
    <property type="entry name" value="GST C-terminal domain-like"/>
    <property type="match status" value="1"/>
</dbReference>